<proteinExistence type="predicted"/>
<reference evidence="2" key="1">
    <citation type="submission" date="2021-06" db="EMBL/GenBank/DDBJ databases">
        <title>Description of novel taxa of the family Lachnospiraceae.</title>
        <authorList>
            <person name="Chaplin A.V."/>
            <person name="Sokolova S.R."/>
            <person name="Pikina A.P."/>
            <person name="Korzhanova M."/>
            <person name="Belova V."/>
            <person name="Korostin D."/>
            <person name="Efimov B.A."/>
        </authorList>
    </citation>
    <scope>NUCLEOTIDE SEQUENCE</scope>
    <source>
        <strain evidence="2">ASD5720</strain>
    </source>
</reference>
<dbReference type="RefSeq" id="WP_158348674.1">
    <property type="nucleotide sequence ID" value="NZ_JAHQCW010000005.1"/>
</dbReference>
<accession>A0A949JVB0</accession>
<dbReference type="InterPro" id="IPR040751">
    <property type="entry name" value="SbsC_C"/>
</dbReference>
<dbReference type="Pfam" id="PF18316">
    <property type="entry name" value="S-l_SbsC_C"/>
    <property type="match status" value="1"/>
</dbReference>
<organism evidence="2 3">
    <name type="scientific">Diplocloster agilis</name>
    <dbReference type="NCBI Taxonomy" id="2850323"/>
    <lineage>
        <taxon>Bacteria</taxon>
        <taxon>Bacillati</taxon>
        <taxon>Bacillota</taxon>
        <taxon>Clostridia</taxon>
        <taxon>Lachnospirales</taxon>
        <taxon>Lachnospiraceae</taxon>
        <taxon>Diplocloster</taxon>
    </lineage>
</organism>
<evidence type="ECO:0000259" key="1">
    <source>
        <dbReference type="Pfam" id="PF18316"/>
    </source>
</evidence>
<comment type="caution">
    <text evidence="2">The sequence shown here is derived from an EMBL/GenBank/DDBJ whole genome shotgun (WGS) entry which is preliminary data.</text>
</comment>
<protein>
    <recommendedName>
        <fullName evidence="1">S-layer protein SbsC C-terminal domain-containing protein</fullName>
    </recommendedName>
</protein>
<gene>
    <name evidence="2" type="ORF">KTH89_04575</name>
</gene>
<name>A0A949JVB0_9FIRM</name>
<dbReference type="EMBL" id="JAHQCW010000005">
    <property type="protein sequence ID" value="MBU9735800.1"/>
    <property type="molecule type" value="Genomic_DNA"/>
</dbReference>
<dbReference type="Proteomes" id="UP000712157">
    <property type="component" value="Unassembled WGS sequence"/>
</dbReference>
<keyword evidence="3" id="KW-1185">Reference proteome</keyword>
<sequence length="283" mass="29962">MAGITPRKGTERATIDCSMIVATTKEENPRSIAITSGSKIAVEPQVETTEAVKLIVKGVLKAQKPEKRTLTGHLITLTDNLTILEMIEILQGGTLVKDSDGNIVSYEPPVSGAEYEPVKFVLDVYSAQMSGSEVIGYEKITYPGCTGQPAGLNSEDNVFRATEYPISSSPASGEAPYKIEYVKELPVVEQVIGTLSVTSAAGTAAGKTKLTVTPAKAISNSYKFKTGVSVSIPAYDEVCADDFTAWNGTEEVSAANGNKILVVELDSEYKAKKAGIADVIAMA</sequence>
<feature type="domain" description="S-layer protein SbsC C-terminal" evidence="1">
    <location>
        <begin position="201"/>
        <end position="272"/>
    </location>
</feature>
<evidence type="ECO:0000313" key="2">
    <source>
        <dbReference type="EMBL" id="MBU9735800.1"/>
    </source>
</evidence>
<evidence type="ECO:0000313" key="3">
    <source>
        <dbReference type="Proteomes" id="UP000712157"/>
    </source>
</evidence>
<dbReference type="AlphaFoldDB" id="A0A949JVB0"/>